<evidence type="ECO:0000313" key="11">
    <source>
        <dbReference type="EMBL" id="TCN67694.1"/>
    </source>
</evidence>
<dbReference type="InterPro" id="IPR029016">
    <property type="entry name" value="GAF-like_dom_sf"/>
</dbReference>
<evidence type="ECO:0000256" key="9">
    <source>
        <dbReference type="SAM" id="Phobius"/>
    </source>
</evidence>
<dbReference type="Gene3D" id="3.30.450.40">
    <property type="match status" value="1"/>
</dbReference>
<evidence type="ECO:0000256" key="4">
    <source>
        <dbReference type="ARBA" id="ARBA00022553"/>
    </source>
</evidence>
<dbReference type="Gene3D" id="3.30.450.20">
    <property type="entry name" value="PAS domain"/>
    <property type="match status" value="2"/>
</dbReference>
<evidence type="ECO:0000256" key="8">
    <source>
        <dbReference type="SAM" id="Coils"/>
    </source>
</evidence>
<evidence type="ECO:0000259" key="10">
    <source>
        <dbReference type="PROSITE" id="PS50885"/>
    </source>
</evidence>
<comment type="caution">
    <text evidence="11">The sequence shown here is derived from an EMBL/GenBank/DDBJ whole genome shotgun (WGS) entry which is preliminary data.</text>
</comment>
<dbReference type="Pfam" id="PF13185">
    <property type="entry name" value="GAF_2"/>
    <property type="match status" value="1"/>
</dbReference>
<dbReference type="PROSITE" id="PS50885">
    <property type="entry name" value="HAMP"/>
    <property type="match status" value="1"/>
</dbReference>
<dbReference type="PANTHER" id="PTHR45528">
    <property type="entry name" value="SENSOR HISTIDINE KINASE CPXA"/>
    <property type="match status" value="1"/>
</dbReference>
<name>A0A4R2EMJ8_9BACT</name>
<dbReference type="Pfam" id="PF00672">
    <property type="entry name" value="HAMP"/>
    <property type="match status" value="1"/>
</dbReference>
<proteinExistence type="predicted"/>
<evidence type="ECO:0000256" key="3">
    <source>
        <dbReference type="ARBA" id="ARBA00012438"/>
    </source>
</evidence>
<evidence type="ECO:0000256" key="2">
    <source>
        <dbReference type="ARBA" id="ARBA00004141"/>
    </source>
</evidence>
<dbReference type="CDD" id="cd12913">
    <property type="entry name" value="PDC1_MCP_like"/>
    <property type="match status" value="1"/>
</dbReference>
<dbReference type="CDD" id="cd06225">
    <property type="entry name" value="HAMP"/>
    <property type="match status" value="1"/>
</dbReference>
<keyword evidence="5" id="KW-0808">Transferase</keyword>
<dbReference type="InterPro" id="IPR003018">
    <property type="entry name" value="GAF"/>
</dbReference>
<feature type="transmembrane region" description="Helical" evidence="9">
    <location>
        <begin position="12"/>
        <end position="32"/>
    </location>
</feature>
<keyword evidence="12" id="KW-1185">Reference proteome</keyword>
<protein>
    <recommendedName>
        <fullName evidence="3">histidine kinase</fullName>
        <ecNumber evidence="3">2.7.13.3</ecNumber>
    </recommendedName>
</protein>
<dbReference type="EMBL" id="SLWB01000007">
    <property type="protein sequence ID" value="TCN67694.1"/>
    <property type="molecule type" value="Genomic_DNA"/>
</dbReference>
<dbReference type="GO" id="GO:0005886">
    <property type="term" value="C:plasma membrane"/>
    <property type="evidence" value="ECO:0007669"/>
    <property type="project" value="TreeGrafter"/>
</dbReference>
<gene>
    <name evidence="11" type="ORF">CLV25_107153</name>
</gene>
<evidence type="ECO:0000313" key="12">
    <source>
        <dbReference type="Proteomes" id="UP000294830"/>
    </source>
</evidence>
<keyword evidence="7 9" id="KW-0472">Membrane</keyword>
<keyword evidence="6" id="KW-0418">Kinase</keyword>
<dbReference type="Gene3D" id="6.10.340.10">
    <property type="match status" value="1"/>
</dbReference>
<feature type="domain" description="HAMP" evidence="10">
    <location>
        <begin position="340"/>
        <end position="394"/>
    </location>
</feature>
<dbReference type="SUPFAM" id="SSF55785">
    <property type="entry name" value="PYP-like sensor domain (PAS domain)"/>
    <property type="match status" value="1"/>
</dbReference>
<evidence type="ECO:0000256" key="6">
    <source>
        <dbReference type="ARBA" id="ARBA00022777"/>
    </source>
</evidence>
<comment type="catalytic activity">
    <reaction evidence="1">
        <text>ATP + protein L-histidine = ADP + protein N-phospho-L-histidine.</text>
        <dbReference type="EC" id="2.7.13.3"/>
    </reaction>
</comment>
<reference evidence="11 12" key="1">
    <citation type="submission" date="2019-03" db="EMBL/GenBank/DDBJ databases">
        <title>Genomic Encyclopedia of Archaeal and Bacterial Type Strains, Phase II (KMG-II): from individual species to whole genera.</title>
        <authorList>
            <person name="Goeker M."/>
        </authorList>
    </citation>
    <scope>NUCLEOTIDE SEQUENCE [LARGE SCALE GENOMIC DNA]</scope>
    <source>
        <strain evidence="11 12">RL-C</strain>
    </source>
</reference>
<feature type="transmembrane region" description="Helical" evidence="9">
    <location>
        <begin position="315"/>
        <end position="338"/>
    </location>
</feature>
<dbReference type="GO" id="GO:0000155">
    <property type="term" value="F:phosphorelay sensor kinase activity"/>
    <property type="evidence" value="ECO:0007669"/>
    <property type="project" value="TreeGrafter"/>
</dbReference>
<keyword evidence="9" id="KW-0812">Transmembrane</keyword>
<dbReference type="SUPFAM" id="SSF55781">
    <property type="entry name" value="GAF domain-like"/>
    <property type="match status" value="1"/>
</dbReference>
<dbReference type="SMART" id="SM00065">
    <property type="entry name" value="GAF"/>
    <property type="match status" value="1"/>
</dbReference>
<dbReference type="InterPro" id="IPR003660">
    <property type="entry name" value="HAMP_dom"/>
</dbReference>
<keyword evidence="9" id="KW-1133">Transmembrane helix</keyword>
<feature type="coiled-coil region" evidence="8">
    <location>
        <begin position="610"/>
        <end position="656"/>
    </location>
</feature>
<evidence type="ECO:0000256" key="7">
    <source>
        <dbReference type="ARBA" id="ARBA00023136"/>
    </source>
</evidence>
<accession>A0A4R2EMJ8</accession>
<evidence type="ECO:0000256" key="5">
    <source>
        <dbReference type="ARBA" id="ARBA00022679"/>
    </source>
</evidence>
<keyword evidence="4" id="KW-0597">Phosphoprotein</keyword>
<dbReference type="InterPro" id="IPR050398">
    <property type="entry name" value="HssS/ArlS-like"/>
</dbReference>
<dbReference type="InterPro" id="IPR035965">
    <property type="entry name" value="PAS-like_dom_sf"/>
</dbReference>
<evidence type="ECO:0000256" key="1">
    <source>
        <dbReference type="ARBA" id="ARBA00000085"/>
    </source>
</evidence>
<dbReference type="PANTHER" id="PTHR45528:SF10">
    <property type="entry name" value="METHYL-ACCEPTING CHEMOTAXIS PROTEIN"/>
    <property type="match status" value="1"/>
</dbReference>
<dbReference type="Proteomes" id="UP000294830">
    <property type="component" value="Unassembled WGS sequence"/>
</dbReference>
<dbReference type="AlphaFoldDB" id="A0A4R2EMJ8"/>
<keyword evidence="8" id="KW-0175">Coiled coil</keyword>
<sequence length="769" mass="85824">MNLNLSIRKKIQLYILGSTILIYIVVFGYISLANRKSSFRQTTKMIDAYSERYAREVGGIMNSDMSMLRTISEGLKAAKGYSPVQLIALKDEMIRNIFKVNPNVYSIWDSWEYTFLDPSWSKPYGRKSFTITNDGGKIIESTAERSLDGDPPLYAIQKNNPRENAWEPYLDVYAQGKSEAKMMSTLSVPMMRDGKFIGIMAEDITLDQYQAMLEKIKPFEGANAMLVAQSGSIAGHPNKTILAKNISNLKGIGDYAATILDSVKAGHLCSFVAEDSLGVETYFSFAPIKVGRDDASTWAFGISVPTGEIYAQNRGAFLITLLVGVLGLAFMSIVISVLSKSITDPVKRITGMLNRMSRGELSAEMRVQHITNDELGEMGDAINKTLDGLIHKERFAEEIGKGQLDTNLELMSEDDLLGKSLVNMRDSLKKADEEEAVRKQNDERRRWFADSLAKINEVIRKNNHDIDLLCKTLVKEVVVAIDANQGGIFLLNDENEQEPIFELRSAFAYDRYKLMQRSFMVGEGLLGACVAEKEQVYLKEIPNDYIKITSGLGGANPNNLLIVPFIHDGKVLGVIEVASFKLIEDYQQELILKMAESVASAISFAQTNSITQELLEQSKLQAEMMAAQEEEMRQNLEELRSTQEEAQRQHDQVSGMIEAFGKLVMWTDYDSKGNAIGASDSLLAHLSLTHEKLIGVSLAKEFADNGYSIEEFNQLWTSVKAGSSRTVVMKRKVGNETRTFEEVFTPVYEGSNLLKVLKVSHDITAYCMA</sequence>
<comment type="subcellular location">
    <subcellularLocation>
        <location evidence="2">Membrane</location>
        <topology evidence="2">Multi-pass membrane protein</topology>
    </subcellularLocation>
</comment>
<dbReference type="SMART" id="SM00304">
    <property type="entry name" value="HAMP"/>
    <property type="match status" value="1"/>
</dbReference>
<dbReference type="EC" id="2.7.13.3" evidence="3"/>
<organism evidence="11 12">
    <name type="scientific">Acetobacteroides hydrogenigenes</name>
    <dbReference type="NCBI Taxonomy" id="979970"/>
    <lineage>
        <taxon>Bacteria</taxon>
        <taxon>Pseudomonadati</taxon>
        <taxon>Bacteroidota</taxon>
        <taxon>Bacteroidia</taxon>
        <taxon>Bacteroidales</taxon>
        <taxon>Rikenellaceae</taxon>
        <taxon>Acetobacteroides</taxon>
    </lineage>
</organism>
<dbReference type="RefSeq" id="WP_131839324.1">
    <property type="nucleotide sequence ID" value="NZ_SLWB01000007.1"/>
</dbReference>
<dbReference type="SUPFAM" id="SSF158472">
    <property type="entry name" value="HAMP domain-like"/>
    <property type="match status" value="1"/>
</dbReference>
<dbReference type="OrthoDB" id="1109395at2"/>